<dbReference type="InterPro" id="IPR036505">
    <property type="entry name" value="Amidase/PGRP_sf"/>
</dbReference>
<protein>
    <submittedName>
        <fullName evidence="2">Uncharacterized protein</fullName>
    </submittedName>
</protein>
<dbReference type="EMBL" id="PXWF02000202">
    <property type="protein sequence ID" value="PWF48343.1"/>
    <property type="molecule type" value="Genomic_DNA"/>
</dbReference>
<dbReference type="GO" id="GO:0009253">
    <property type="term" value="P:peptidoglycan catabolic process"/>
    <property type="evidence" value="ECO:0007669"/>
    <property type="project" value="InterPro"/>
</dbReference>
<evidence type="ECO:0000313" key="2">
    <source>
        <dbReference type="EMBL" id="PWF48343.1"/>
    </source>
</evidence>
<name>A0A2U2HLH2_9BURK</name>
<keyword evidence="1" id="KW-0732">Signal</keyword>
<feature type="signal peptide" evidence="1">
    <location>
        <begin position="1"/>
        <end position="22"/>
    </location>
</feature>
<reference evidence="2 3" key="1">
    <citation type="submission" date="2018-04" db="EMBL/GenBank/DDBJ databases">
        <title>Massilia violaceinigra sp. nov., a novel purple-pigmented bacterium isolated from Tianshan glacier, Xinjiang, China.</title>
        <authorList>
            <person name="Wang H."/>
        </authorList>
    </citation>
    <scope>NUCLEOTIDE SEQUENCE [LARGE SCALE GENOMIC DNA]</scope>
    <source>
        <strain evidence="2 3">B448-2</strain>
    </source>
</reference>
<comment type="caution">
    <text evidence="2">The sequence shown here is derived from an EMBL/GenBank/DDBJ whole genome shotgun (WGS) entry which is preliminary data.</text>
</comment>
<proteinExistence type="predicted"/>
<dbReference type="SUPFAM" id="SSF55846">
    <property type="entry name" value="N-acetylmuramoyl-L-alanine amidase-like"/>
    <property type="match status" value="1"/>
</dbReference>
<organism evidence="2 3">
    <name type="scientific">Massilia glaciei</name>
    <dbReference type="NCBI Taxonomy" id="1524097"/>
    <lineage>
        <taxon>Bacteria</taxon>
        <taxon>Pseudomonadati</taxon>
        <taxon>Pseudomonadota</taxon>
        <taxon>Betaproteobacteria</taxon>
        <taxon>Burkholderiales</taxon>
        <taxon>Oxalobacteraceae</taxon>
        <taxon>Telluria group</taxon>
        <taxon>Massilia</taxon>
    </lineage>
</organism>
<sequence length="290" mass="30162">MSAALRTLLGAVLLAAGGGANAQGGGVCGFDLATLTYAGTPRAQAACLLRPVAKWGKVASRPARLPAALAALVGEPMVGMAALERHLAARGIDEADVGGALAGTLSRANDGDAEAPAARYFVIHDTSWPALGNAARFPGNGSAALNKLDKYAGSDAVAHVFVNRKGETLTGHDFGVPWRATKFENDLLGPPGKGLYLHIELVQPRRRERSRKGPNDALAPSPGFTAAQYDKLALLYAAASARAGTWLVPAFHAVVDEGIPGAHDDPQNFELKKFDKALGVLNKALRKPPP</sequence>
<dbReference type="AlphaFoldDB" id="A0A2U2HLH2"/>
<feature type="chain" id="PRO_5015730785" evidence="1">
    <location>
        <begin position="23"/>
        <end position="290"/>
    </location>
</feature>
<evidence type="ECO:0000313" key="3">
    <source>
        <dbReference type="Proteomes" id="UP000241421"/>
    </source>
</evidence>
<gene>
    <name evidence="2" type="ORF">C7C56_012350</name>
</gene>
<dbReference type="GO" id="GO:0008745">
    <property type="term" value="F:N-acetylmuramoyl-L-alanine amidase activity"/>
    <property type="evidence" value="ECO:0007669"/>
    <property type="project" value="InterPro"/>
</dbReference>
<evidence type="ECO:0000256" key="1">
    <source>
        <dbReference type="SAM" id="SignalP"/>
    </source>
</evidence>
<dbReference type="RefSeq" id="WP_106757694.1">
    <property type="nucleotide sequence ID" value="NZ_PXWF02000202.1"/>
</dbReference>
<keyword evidence="3" id="KW-1185">Reference proteome</keyword>
<dbReference type="Proteomes" id="UP000241421">
    <property type="component" value="Unassembled WGS sequence"/>
</dbReference>
<accession>A0A2U2HLH2</accession>
<dbReference type="OrthoDB" id="8706994at2"/>